<dbReference type="Proteomes" id="UP001611383">
    <property type="component" value="Chromosome"/>
</dbReference>
<evidence type="ECO:0000313" key="1">
    <source>
        <dbReference type="EMBL" id="WNG47126.1"/>
    </source>
</evidence>
<name>A0ABY9WVA7_9BACT</name>
<keyword evidence="2" id="KW-1185">Reference proteome</keyword>
<dbReference type="RefSeq" id="WP_395824399.1">
    <property type="nucleotide sequence ID" value="NZ_CP043494.1"/>
</dbReference>
<protein>
    <submittedName>
        <fullName evidence="1">Uncharacterized protein</fullName>
    </submittedName>
</protein>
<reference evidence="1 2" key="1">
    <citation type="submission" date="2019-08" db="EMBL/GenBank/DDBJ databases">
        <title>Archangium and Cystobacter genomes.</title>
        <authorList>
            <person name="Chen I.-C.K."/>
            <person name="Wielgoss S."/>
        </authorList>
    </citation>
    <scope>NUCLEOTIDE SEQUENCE [LARGE SCALE GENOMIC DNA]</scope>
    <source>
        <strain evidence="1 2">Cbm 6</strain>
    </source>
</reference>
<proteinExistence type="predicted"/>
<accession>A0ABY9WVA7</accession>
<sequence>MVSTFAVDESRLGQVLRKDEAVEVIQREAIQPTLGVGVAGTPGQIDATTSIQPVGLAGATLGVVSSDYGRIWILTVSANPLAISSKDAGSYARLSRLFDVSVVLPAPLLAENPAGFIGLRSNIDFVGAAVAHREFETLSAAALQAQRQELATGGGFREDLRRALDTLPPERRAQCLDALFGPRSTLEGIAAACSPELPARLRAAAAATSWFQQARDDFEDAVDTSHGGLNVQLDVPANRSSSAPFRAALLGSGTYGLTKEVRSPWRVDLMASLGPDYLLQAGEGALGATLAVALGVRARLLHGMPRLHSSIGLRGHLGQASELRPLSVPSRPGNYLQAQLGLSLPIGRTGVAVAGGVNWSLAGRDTGETAFAANLIYSLPGQAR</sequence>
<evidence type="ECO:0000313" key="2">
    <source>
        <dbReference type="Proteomes" id="UP001611383"/>
    </source>
</evidence>
<dbReference type="EMBL" id="CP043494">
    <property type="protein sequence ID" value="WNG47126.1"/>
    <property type="molecule type" value="Genomic_DNA"/>
</dbReference>
<organism evidence="1 2">
    <name type="scientific">Archangium minus</name>
    <dbReference type="NCBI Taxonomy" id="83450"/>
    <lineage>
        <taxon>Bacteria</taxon>
        <taxon>Pseudomonadati</taxon>
        <taxon>Myxococcota</taxon>
        <taxon>Myxococcia</taxon>
        <taxon>Myxococcales</taxon>
        <taxon>Cystobacterineae</taxon>
        <taxon>Archangiaceae</taxon>
        <taxon>Archangium</taxon>
    </lineage>
</organism>
<gene>
    <name evidence="1" type="ORF">F0U60_25620</name>
</gene>